<dbReference type="HOGENOM" id="CLU_733458_0_0_11"/>
<keyword evidence="3" id="KW-0732">Signal</keyword>
<dbReference type="eggNOG" id="ENOG5030P2Y">
    <property type="taxonomic scope" value="Bacteria"/>
</dbReference>
<keyword evidence="2" id="KW-0812">Transmembrane</keyword>
<evidence type="ECO:0000313" key="4">
    <source>
        <dbReference type="EMBL" id="AEW92485.1"/>
    </source>
</evidence>
<evidence type="ECO:0000256" key="1">
    <source>
        <dbReference type="SAM" id="MobiDB-lite"/>
    </source>
</evidence>
<keyword evidence="5" id="KW-1185">Reference proteome</keyword>
<accession>G8WYU4</accession>
<dbReference type="Proteomes" id="UP000007842">
    <property type="component" value="Chromosome"/>
</dbReference>
<dbReference type="RefSeq" id="WP_014140884.1">
    <property type="nucleotide sequence ID" value="NC_016111.1"/>
</dbReference>
<dbReference type="EMBL" id="CP003219">
    <property type="protein sequence ID" value="AEW92485.1"/>
    <property type="molecule type" value="Genomic_DNA"/>
</dbReference>
<dbReference type="OrthoDB" id="4039925at2"/>
<sequence>MKWGKAALAVGSAGLLCGMVPAGTALAAPTAPERDKPVVILNGNLDARPGELVDIALDGVGHKAGSHGVTASSPAFHGPVRLRWHSDAYGSGWDALVALPMTDKPGWYRVNVAVGGRVVGHDQIQVVRSQRPSFAVRASDTVARPGERLWAGFDDLYPGETGRDFTVSSRALAKPVRLVHDKTTDFYNPRAFSARPQLPAGVKDGTYAFVLSGPHGVIKSVRLTVRAARPGDPDYRGVTRGPSFYAPGNGPGDGPDAKVRSGGRIGVVWRDRYPDAGEDERLVATSPAFTAPLKLRLDDSKGADGDDPRYIGVARVRTGLRPGSYPVTVVSHHGRVVKTRRLTVTAAPAAHGDAGRPTVTEMGVGAGALALGLTGVGLAVRNRRSTRTPHDA</sequence>
<evidence type="ECO:0000313" key="5">
    <source>
        <dbReference type="Proteomes" id="UP000007842"/>
    </source>
</evidence>
<evidence type="ECO:0000256" key="2">
    <source>
        <dbReference type="SAM" id="Phobius"/>
    </source>
</evidence>
<feature type="transmembrane region" description="Helical" evidence="2">
    <location>
        <begin position="362"/>
        <end position="380"/>
    </location>
</feature>
<dbReference type="PATRIC" id="fig|1003195.11.peg.1766"/>
<keyword evidence="2" id="KW-1133">Transmembrane helix</keyword>
<dbReference type="KEGG" id="scy:SCATT_01140"/>
<gene>
    <name evidence="4" type="ordered locus">SCATT_01140</name>
</gene>
<feature type="chain" id="PRO_5003379007" evidence="3">
    <location>
        <begin position="28"/>
        <end position="392"/>
    </location>
</feature>
<dbReference type="AlphaFoldDB" id="F8K2Z6"/>
<feature type="region of interest" description="Disordered" evidence="1">
    <location>
        <begin position="232"/>
        <end position="261"/>
    </location>
</feature>
<evidence type="ECO:0000256" key="3">
    <source>
        <dbReference type="SAM" id="SignalP"/>
    </source>
</evidence>
<proteinExistence type="predicted"/>
<organism evidence="4 5">
    <name type="scientific">Streptantibioticus cattleyicolor (strain ATCC 35852 / DSM 46488 / JCM 4925 / NBRC 14057 / NRRL 8057)</name>
    <name type="common">Streptomyces cattleya</name>
    <dbReference type="NCBI Taxonomy" id="1003195"/>
    <lineage>
        <taxon>Bacteria</taxon>
        <taxon>Bacillati</taxon>
        <taxon>Actinomycetota</taxon>
        <taxon>Actinomycetes</taxon>
        <taxon>Kitasatosporales</taxon>
        <taxon>Streptomycetaceae</taxon>
        <taxon>Streptantibioticus</taxon>
    </lineage>
</organism>
<protein>
    <submittedName>
        <fullName evidence="4">Uncharacterized protein</fullName>
    </submittedName>
</protein>
<dbReference type="KEGG" id="sct:SCAT_0107"/>
<feature type="signal peptide" evidence="3">
    <location>
        <begin position="1"/>
        <end position="27"/>
    </location>
</feature>
<accession>F8K2Z6</accession>
<reference evidence="5" key="1">
    <citation type="submission" date="2011-12" db="EMBL/GenBank/DDBJ databases">
        <title>Complete genome sequence of Streptomyces cattleya strain DSM 46488.</title>
        <authorList>
            <person name="Ou H.-Y."/>
            <person name="Li P."/>
            <person name="Zhao C."/>
            <person name="O'Hagan D."/>
            <person name="Deng Z."/>
        </authorList>
    </citation>
    <scope>NUCLEOTIDE SEQUENCE [LARGE SCALE GENOMIC DNA]</scope>
    <source>
        <strain evidence="5">ATCC 35852 / DSM 46488 / JCM 4925 / NBRC 14057 / NRRL 8057</strain>
    </source>
</reference>
<name>F8K2Z6_STREN</name>
<keyword evidence="2" id="KW-0472">Membrane</keyword>